<reference evidence="1 2" key="1">
    <citation type="submission" date="2014-04" db="EMBL/GenBank/DDBJ databases">
        <authorList>
            <consortium name="DOE Joint Genome Institute"/>
            <person name="Kuo A."/>
            <person name="Martino E."/>
            <person name="Perotto S."/>
            <person name="Kohler A."/>
            <person name="Nagy L.G."/>
            <person name="Floudas D."/>
            <person name="Copeland A."/>
            <person name="Barry K.W."/>
            <person name="Cichocki N."/>
            <person name="Veneault-Fourrey C."/>
            <person name="LaButti K."/>
            <person name="Lindquist E.A."/>
            <person name="Lipzen A."/>
            <person name="Lundell T."/>
            <person name="Morin E."/>
            <person name="Murat C."/>
            <person name="Sun H."/>
            <person name="Tunlid A."/>
            <person name="Henrissat B."/>
            <person name="Grigoriev I.V."/>
            <person name="Hibbett D.S."/>
            <person name="Martin F."/>
            <person name="Nordberg H.P."/>
            <person name="Cantor M.N."/>
            <person name="Hua S.X."/>
        </authorList>
    </citation>
    <scope>NUCLEOTIDE SEQUENCE [LARGE SCALE GENOMIC DNA]</scope>
    <source>
        <strain evidence="1 2">Zn</strain>
    </source>
</reference>
<sequence length="212" mass="22556">SNSNQIPSPTCAGDGISFPQPVAESFIDSFCREKQFWNTVLTPAISFGTGQTKDGRSKALAVSDSVALPGTNNNLWAGLMFTNDTCIGFFQFTSGQTDQENIDNCKAYFDPILNGCQTSSTTDKKGGTLQDVCAVYVLAAHPDGVNPFQDVTPNLGSFTCKETDTSAIGGSSSHLAGTCTCWYANYPGLTDIFKMPSSKNCADTQTGDLFES</sequence>
<dbReference type="OrthoDB" id="1896086at2759"/>
<dbReference type="AlphaFoldDB" id="A0A0C3DMB7"/>
<reference evidence="2" key="2">
    <citation type="submission" date="2015-01" db="EMBL/GenBank/DDBJ databases">
        <title>Evolutionary Origins and Diversification of the Mycorrhizal Mutualists.</title>
        <authorList>
            <consortium name="DOE Joint Genome Institute"/>
            <consortium name="Mycorrhizal Genomics Consortium"/>
            <person name="Kohler A."/>
            <person name="Kuo A."/>
            <person name="Nagy L.G."/>
            <person name="Floudas D."/>
            <person name="Copeland A."/>
            <person name="Barry K.W."/>
            <person name="Cichocki N."/>
            <person name="Veneault-Fourrey C."/>
            <person name="LaButti K."/>
            <person name="Lindquist E.A."/>
            <person name="Lipzen A."/>
            <person name="Lundell T."/>
            <person name="Morin E."/>
            <person name="Murat C."/>
            <person name="Riley R."/>
            <person name="Ohm R."/>
            <person name="Sun H."/>
            <person name="Tunlid A."/>
            <person name="Henrissat B."/>
            <person name="Grigoriev I.V."/>
            <person name="Hibbett D.S."/>
            <person name="Martin F."/>
        </authorList>
    </citation>
    <scope>NUCLEOTIDE SEQUENCE [LARGE SCALE GENOMIC DNA]</scope>
    <source>
        <strain evidence="2">Zn</strain>
    </source>
</reference>
<evidence type="ECO:0000313" key="2">
    <source>
        <dbReference type="Proteomes" id="UP000054321"/>
    </source>
</evidence>
<keyword evidence="2" id="KW-1185">Reference proteome</keyword>
<evidence type="ECO:0000313" key="1">
    <source>
        <dbReference type="EMBL" id="KIN03153.1"/>
    </source>
</evidence>
<accession>A0A0C3DMB7</accession>
<organism evidence="1 2">
    <name type="scientific">Oidiodendron maius (strain Zn)</name>
    <dbReference type="NCBI Taxonomy" id="913774"/>
    <lineage>
        <taxon>Eukaryota</taxon>
        <taxon>Fungi</taxon>
        <taxon>Dikarya</taxon>
        <taxon>Ascomycota</taxon>
        <taxon>Pezizomycotina</taxon>
        <taxon>Leotiomycetes</taxon>
        <taxon>Leotiomycetes incertae sedis</taxon>
        <taxon>Myxotrichaceae</taxon>
        <taxon>Oidiodendron</taxon>
    </lineage>
</organism>
<dbReference type="Proteomes" id="UP000054321">
    <property type="component" value="Unassembled WGS sequence"/>
</dbReference>
<dbReference type="EMBL" id="KN832874">
    <property type="protein sequence ID" value="KIN03153.1"/>
    <property type="molecule type" value="Genomic_DNA"/>
</dbReference>
<protein>
    <submittedName>
        <fullName evidence="1">Uncharacterized protein</fullName>
    </submittedName>
</protein>
<dbReference type="InParanoid" id="A0A0C3DMB7"/>
<gene>
    <name evidence="1" type="ORF">OIDMADRAFT_120255</name>
</gene>
<dbReference type="HOGENOM" id="CLU_1381049_0_0_1"/>
<name>A0A0C3DMB7_OIDMZ</name>
<proteinExistence type="predicted"/>
<feature type="non-terminal residue" evidence="1">
    <location>
        <position position="1"/>
    </location>
</feature>